<dbReference type="GO" id="GO:0009103">
    <property type="term" value="P:lipopolysaccharide biosynthetic process"/>
    <property type="evidence" value="ECO:0007669"/>
    <property type="project" value="UniProtKB-ARBA"/>
</dbReference>
<gene>
    <name evidence="10" type="ORF">COW24_00740</name>
</gene>
<feature type="transmembrane region" description="Helical" evidence="8">
    <location>
        <begin position="279"/>
        <end position="299"/>
    </location>
</feature>
<feature type="transmembrane region" description="Helical" evidence="8">
    <location>
        <begin position="365"/>
        <end position="384"/>
    </location>
</feature>
<keyword evidence="6 8" id="KW-1133">Transmembrane helix</keyword>
<evidence type="ECO:0000313" key="11">
    <source>
        <dbReference type="Proteomes" id="UP000230292"/>
    </source>
</evidence>
<dbReference type="GO" id="GO:0016763">
    <property type="term" value="F:pentosyltransferase activity"/>
    <property type="evidence" value="ECO:0007669"/>
    <property type="project" value="TreeGrafter"/>
</dbReference>
<keyword evidence="7 8" id="KW-0472">Membrane</keyword>
<comment type="subcellular location">
    <subcellularLocation>
        <location evidence="1">Cell membrane</location>
        <topology evidence="1">Multi-pass membrane protein</topology>
    </subcellularLocation>
</comment>
<proteinExistence type="predicted"/>
<dbReference type="Proteomes" id="UP000230292">
    <property type="component" value="Unassembled WGS sequence"/>
</dbReference>
<feature type="transmembrane region" description="Helical" evidence="8">
    <location>
        <begin position="203"/>
        <end position="224"/>
    </location>
</feature>
<feature type="transmembrane region" description="Helical" evidence="8">
    <location>
        <begin position="120"/>
        <end position="138"/>
    </location>
</feature>
<feature type="transmembrane region" description="Helical" evidence="8">
    <location>
        <begin position="335"/>
        <end position="353"/>
    </location>
</feature>
<organism evidence="10 11">
    <name type="scientific">Candidatus Kerfeldbacteria bacterium CG15_BIG_FIL_POST_REV_8_21_14_020_45_12</name>
    <dbReference type="NCBI Taxonomy" id="2014247"/>
    <lineage>
        <taxon>Bacteria</taxon>
        <taxon>Candidatus Kerfeldiibacteriota</taxon>
    </lineage>
</organism>
<dbReference type="AlphaFoldDB" id="A0A2M7H528"/>
<dbReference type="EMBL" id="PFGC01000010">
    <property type="protein sequence ID" value="PIW37332.1"/>
    <property type="molecule type" value="Genomic_DNA"/>
</dbReference>
<dbReference type="GO" id="GO:0005886">
    <property type="term" value="C:plasma membrane"/>
    <property type="evidence" value="ECO:0007669"/>
    <property type="project" value="UniProtKB-SubCell"/>
</dbReference>
<name>A0A2M7H528_9BACT</name>
<evidence type="ECO:0000256" key="8">
    <source>
        <dbReference type="SAM" id="Phobius"/>
    </source>
</evidence>
<feature type="domain" description="Glycosyltransferase RgtA/B/C/D-like" evidence="9">
    <location>
        <begin position="58"/>
        <end position="166"/>
    </location>
</feature>
<evidence type="ECO:0000256" key="6">
    <source>
        <dbReference type="ARBA" id="ARBA00022989"/>
    </source>
</evidence>
<evidence type="ECO:0000256" key="2">
    <source>
        <dbReference type="ARBA" id="ARBA00022475"/>
    </source>
</evidence>
<sequence length="495" mass="55855">MVLLLAIFFRFWDLSVVPPGLYNDEAVNGNDAISALEESDYRVYYDTNFGREGLHVAIVSVAFRLFGVGVLQLRSVGALAGVMTVVGLYFLGKEMVGRNVGLLASFFLAVSFWHVMFSRIAYRGILTPLALVWSMFFLMRALKTKSPWHFLVFGVSFGLGMYTYISFRAAVGIVFFVSVAWLVERYRESGAWNVRKWFGREGWWGWLVAFICGGLVTMPLVVYFMQNPAEAVRRAGPISVFAADQPTFALLDSFLKTIGMFNIAGSPLWRHNIADQPMLLFPVGVLFLIGLIVNLHSSWSSLSKVHRVLLYSWLAFMLSPTIFSNENTPHGLRAIGVVPVVYLFAALGAAWLWKFISTHLRLPRWTLIIIAVAFVTLLTGAQAYKYFYVWVRNPNVEYDYIQHHVKLADEIKSSKEQYYIVVDLSGYIIDGYPVSLQSLLFLLHDVPNVQYIYPSQVKTIADGRVVSLEDMEIKAFNRLQADLSESGEGNTNDAD</sequence>
<evidence type="ECO:0000256" key="1">
    <source>
        <dbReference type="ARBA" id="ARBA00004651"/>
    </source>
</evidence>
<feature type="transmembrane region" description="Helical" evidence="8">
    <location>
        <begin position="305"/>
        <end position="323"/>
    </location>
</feature>
<evidence type="ECO:0000259" key="9">
    <source>
        <dbReference type="Pfam" id="PF13231"/>
    </source>
</evidence>
<dbReference type="PANTHER" id="PTHR33908">
    <property type="entry name" value="MANNOSYLTRANSFERASE YKCB-RELATED"/>
    <property type="match status" value="1"/>
</dbReference>
<dbReference type="Pfam" id="PF13231">
    <property type="entry name" value="PMT_2"/>
    <property type="match status" value="1"/>
</dbReference>
<keyword evidence="2" id="KW-1003">Cell membrane</keyword>
<feature type="transmembrane region" description="Helical" evidence="8">
    <location>
        <begin position="150"/>
        <end position="183"/>
    </location>
</feature>
<evidence type="ECO:0000256" key="5">
    <source>
        <dbReference type="ARBA" id="ARBA00022692"/>
    </source>
</evidence>
<evidence type="ECO:0000256" key="4">
    <source>
        <dbReference type="ARBA" id="ARBA00022679"/>
    </source>
</evidence>
<evidence type="ECO:0000313" key="10">
    <source>
        <dbReference type="EMBL" id="PIW37332.1"/>
    </source>
</evidence>
<dbReference type="PANTHER" id="PTHR33908:SF11">
    <property type="entry name" value="MEMBRANE PROTEIN"/>
    <property type="match status" value="1"/>
</dbReference>
<keyword evidence="4" id="KW-0808">Transferase</keyword>
<dbReference type="InterPro" id="IPR038731">
    <property type="entry name" value="RgtA/B/C-like"/>
</dbReference>
<reference evidence="10 11" key="1">
    <citation type="submission" date="2017-09" db="EMBL/GenBank/DDBJ databases">
        <title>Depth-based differentiation of microbial function through sediment-hosted aquifers and enrichment of novel symbionts in the deep terrestrial subsurface.</title>
        <authorList>
            <person name="Probst A.J."/>
            <person name="Ladd B."/>
            <person name="Jarett J.K."/>
            <person name="Geller-Mcgrath D.E."/>
            <person name="Sieber C.M."/>
            <person name="Emerson J.B."/>
            <person name="Anantharaman K."/>
            <person name="Thomas B.C."/>
            <person name="Malmstrom R."/>
            <person name="Stieglmeier M."/>
            <person name="Klingl A."/>
            <person name="Woyke T."/>
            <person name="Ryan C.M."/>
            <person name="Banfield J.F."/>
        </authorList>
    </citation>
    <scope>NUCLEOTIDE SEQUENCE [LARGE SCALE GENOMIC DNA]</scope>
    <source>
        <strain evidence="10">CG15_BIG_FIL_POST_REV_8_21_14_020_45_12</strain>
    </source>
</reference>
<protein>
    <recommendedName>
        <fullName evidence="9">Glycosyltransferase RgtA/B/C/D-like domain-containing protein</fullName>
    </recommendedName>
</protein>
<keyword evidence="5 8" id="KW-0812">Transmembrane</keyword>
<accession>A0A2M7H528</accession>
<keyword evidence="3" id="KW-0328">Glycosyltransferase</keyword>
<feature type="transmembrane region" description="Helical" evidence="8">
    <location>
        <begin position="96"/>
        <end position="114"/>
    </location>
</feature>
<dbReference type="InterPro" id="IPR050297">
    <property type="entry name" value="LipidA_mod_glycosyltrf_83"/>
</dbReference>
<comment type="caution">
    <text evidence="10">The sequence shown here is derived from an EMBL/GenBank/DDBJ whole genome shotgun (WGS) entry which is preliminary data.</text>
</comment>
<feature type="transmembrane region" description="Helical" evidence="8">
    <location>
        <begin position="71"/>
        <end position="91"/>
    </location>
</feature>
<evidence type="ECO:0000256" key="3">
    <source>
        <dbReference type="ARBA" id="ARBA00022676"/>
    </source>
</evidence>
<evidence type="ECO:0000256" key="7">
    <source>
        <dbReference type="ARBA" id="ARBA00023136"/>
    </source>
</evidence>